<dbReference type="GO" id="GO:0005886">
    <property type="term" value="C:plasma membrane"/>
    <property type="evidence" value="ECO:0007669"/>
    <property type="project" value="UniProtKB-SubCell"/>
</dbReference>
<dbReference type="PANTHER" id="PTHR43744:SF6">
    <property type="entry name" value="ABC TRANSPORTER PERMEASE PROTEIN YESQ-RELATED"/>
    <property type="match status" value="1"/>
</dbReference>
<evidence type="ECO:0000259" key="8">
    <source>
        <dbReference type="PROSITE" id="PS50928"/>
    </source>
</evidence>
<dbReference type="InterPro" id="IPR035906">
    <property type="entry name" value="MetI-like_sf"/>
</dbReference>
<dbReference type="InterPro" id="IPR000515">
    <property type="entry name" value="MetI-like"/>
</dbReference>
<feature type="transmembrane region" description="Helical" evidence="7">
    <location>
        <begin position="87"/>
        <end position="108"/>
    </location>
</feature>
<dbReference type="PROSITE" id="PS50928">
    <property type="entry name" value="ABC_TM1"/>
    <property type="match status" value="1"/>
</dbReference>
<feature type="transmembrane region" description="Helical" evidence="7">
    <location>
        <begin position="117"/>
        <end position="138"/>
    </location>
</feature>
<protein>
    <submittedName>
        <fullName evidence="9">Carbohydrate ABC transporter membrane protein 2, CUT1 family</fullName>
    </submittedName>
</protein>
<sequence length="288" mass="32250">MSAEVRAPSRAQTIGRRRRRLAHVLLILGAVVMTYPLLWMLASSLKPETEIFTQPDLWPNDWDFGNYAEGWRGIGETFGLFLINSTYISAFSIIGNVLSCSMAAYAFARLDFRFKKIWFAAMLATVMLPNHVTLVPQYTIFNSLGWINSYLPLIVPNFLGTAAFFIFLMVQFIRGLPGDLDDAARVDGCGPFKTYLYIIMPLLTPALVTTTIFTFIWSYNDFFSQLIYISDTSLFTVPLGLRLFLDAAGESSWGPMLAMGVLALVPVFVLFLAFQRLIVEGIATTGLK</sequence>
<evidence type="ECO:0000256" key="1">
    <source>
        <dbReference type="ARBA" id="ARBA00004651"/>
    </source>
</evidence>
<keyword evidence="3" id="KW-1003">Cell membrane</keyword>
<dbReference type="AlphaFoldDB" id="A0A1H5B753"/>
<dbReference type="PANTHER" id="PTHR43744">
    <property type="entry name" value="ABC TRANSPORTER PERMEASE PROTEIN MG189-RELATED-RELATED"/>
    <property type="match status" value="1"/>
</dbReference>
<keyword evidence="6 7" id="KW-0472">Membrane</keyword>
<reference evidence="10" key="1">
    <citation type="submission" date="2016-10" db="EMBL/GenBank/DDBJ databases">
        <authorList>
            <person name="Varghese N."/>
            <person name="Submissions S."/>
        </authorList>
    </citation>
    <scope>NUCLEOTIDE SEQUENCE [LARGE SCALE GENOMIC DNA]</scope>
    <source>
        <strain evidence="10">DSM 21368</strain>
    </source>
</reference>
<name>A0A1H5B753_9MICO</name>
<accession>A0A1H5B753</accession>
<keyword evidence="2 7" id="KW-0813">Transport</keyword>
<evidence type="ECO:0000313" key="10">
    <source>
        <dbReference type="Proteomes" id="UP000199220"/>
    </source>
</evidence>
<dbReference type="GO" id="GO:0055085">
    <property type="term" value="P:transmembrane transport"/>
    <property type="evidence" value="ECO:0007669"/>
    <property type="project" value="InterPro"/>
</dbReference>
<keyword evidence="5 7" id="KW-1133">Transmembrane helix</keyword>
<comment type="similarity">
    <text evidence="7">Belongs to the binding-protein-dependent transport system permease family.</text>
</comment>
<keyword evidence="4 7" id="KW-0812">Transmembrane</keyword>
<dbReference type="RefSeq" id="WP_089771141.1">
    <property type="nucleotide sequence ID" value="NZ_FNTX01000001.1"/>
</dbReference>
<feature type="transmembrane region" description="Helical" evidence="7">
    <location>
        <begin position="21"/>
        <end position="42"/>
    </location>
</feature>
<feature type="domain" description="ABC transmembrane type-1" evidence="8">
    <location>
        <begin position="82"/>
        <end position="274"/>
    </location>
</feature>
<evidence type="ECO:0000256" key="5">
    <source>
        <dbReference type="ARBA" id="ARBA00022989"/>
    </source>
</evidence>
<keyword evidence="10" id="KW-1185">Reference proteome</keyword>
<proteinExistence type="inferred from homology"/>
<dbReference type="SUPFAM" id="SSF161098">
    <property type="entry name" value="MetI-like"/>
    <property type="match status" value="1"/>
</dbReference>
<evidence type="ECO:0000256" key="4">
    <source>
        <dbReference type="ARBA" id="ARBA00022692"/>
    </source>
</evidence>
<evidence type="ECO:0000256" key="2">
    <source>
        <dbReference type="ARBA" id="ARBA00022448"/>
    </source>
</evidence>
<dbReference type="CDD" id="cd06261">
    <property type="entry name" value="TM_PBP2"/>
    <property type="match status" value="1"/>
</dbReference>
<evidence type="ECO:0000256" key="7">
    <source>
        <dbReference type="RuleBase" id="RU363032"/>
    </source>
</evidence>
<evidence type="ECO:0000313" key="9">
    <source>
        <dbReference type="EMBL" id="SED50051.1"/>
    </source>
</evidence>
<dbReference type="Gene3D" id="1.10.3720.10">
    <property type="entry name" value="MetI-like"/>
    <property type="match status" value="1"/>
</dbReference>
<feature type="transmembrane region" description="Helical" evidence="7">
    <location>
        <begin position="150"/>
        <end position="173"/>
    </location>
</feature>
<organism evidence="9 10">
    <name type="scientific">Ruania alba</name>
    <dbReference type="NCBI Taxonomy" id="648782"/>
    <lineage>
        <taxon>Bacteria</taxon>
        <taxon>Bacillati</taxon>
        <taxon>Actinomycetota</taxon>
        <taxon>Actinomycetes</taxon>
        <taxon>Micrococcales</taxon>
        <taxon>Ruaniaceae</taxon>
        <taxon>Ruania</taxon>
    </lineage>
</organism>
<gene>
    <name evidence="9" type="ORF">SAMN04488554_0022</name>
</gene>
<dbReference type="Proteomes" id="UP000199220">
    <property type="component" value="Unassembled WGS sequence"/>
</dbReference>
<comment type="subcellular location">
    <subcellularLocation>
        <location evidence="1 7">Cell membrane</location>
        <topology evidence="1 7">Multi-pass membrane protein</topology>
    </subcellularLocation>
</comment>
<evidence type="ECO:0000256" key="6">
    <source>
        <dbReference type="ARBA" id="ARBA00023136"/>
    </source>
</evidence>
<dbReference type="OrthoDB" id="3524874at2"/>
<feature type="transmembrane region" description="Helical" evidence="7">
    <location>
        <begin position="257"/>
        <end position="278"/>
    </location>
</feature>
<evidence type="ECO:0000256" key="3">
    <source>
        <dbReference type="ARBA" id="ARBA00022475"/>
    </source>
</evidence>
<dbReference type="STRING" id="648782.SAMN04488554_0022"/>
<dbReference type="EMBL" id="FNTX01000001">
    <property type="protein sequence ID" value="SED50051.1"/>
    <property type="molecule type" value="Genomic_DNA"/>
</dbReference>
<dbReference type="Pfam" id="PF00528">
    <property type="entry name" value="BPD_transp_1"/>
    <property type="match status" value="1"/>
</dbReference>
<feature type="transmembrane region" description="Helical" evidence="7">
    <location>
        <begin position="194"/>
        <end position="219"/>
    </location>
</feature>